<feature type="transmembrane region" description="Helical" evidence="8">
    <location>
        <begin position="150"/>
        <end position="170"/>
    </location>
</feature>
<keyword evidence="7 8" id="KW-0472">Membrane</keyword>
<feature type="transmembrane region" description="Helical" evidence="8">
    <location>
        <begin position="389"/>
        <end position="408"/>
    </location>
</feature>
<protein>
    <recommendedName>
        <fullName evidence="9">Major facilitator superfamily (MFS) profile domain-containing protein</fullName>
    </recommendedName>
</protein>
<evidence type="ECO:0000256" key="6">
    <source>
        <dbReference type="ARBA" id="ARBA00022989"/>
    </source>
</evidence>
<proteinExistence type="inferred from homology"/>
<feature type="transmembrane region" description="Helical" evidence="8">
    <location>
        <begin position="176"/>
        <end position="198"/>
    </location>
</feature>
<dbReference type="Pfam" id="PF07690">
    <property type="entry name" value="MFS_1"/>
    <property type="match status" value="1"/>
</dbReference>
<dbReference type="PANTHER" id="PTHR23506:SF26">
    <property type="entry name" value="MFS-TYPE TRANSPORTER SLC18B1"/>
    <property type="match status" value="1"/>
</dbReference>
<dbReference type="GO" id="GO:0022857">
    <property type="term" value="F:transmembrane transporter activity"/>
    <property type="evidence" value="ECO:0007669"/>
    <property type="project" value="InterPro"/>
</dbReference>
<dbReference type="Proteomes" id="UP001152759">
    <property type="component" value="Chromosome 7"/>
</dbReference>
<dbReference type="InterPro" id="IPR020846">
    <property type="entry name" value="MFS_dom"/>
</dbReference>
<feature type="transmembrane region" description="Helical" evidence="8">
    <location>
        <begin position="311"/>
        <end position="338"/>
    </location>
</feature>
<dbReference type="SUPFAM" id="SSF103473">
    <property type="entry name" value="MFS general substrate transporter"/>
    <property type="match status" value="1"/>
</dbReference>
<accession>A0A9P0AJ81</accession>
<feature type="transmembrane region" description="Helical" evidence="8">
    <location>
        <begin position="350"/>
        <end position="369"/>
    </location>
</feature>
<keyword evidence="11" id="KW-1185">Reference proteome</keyword>
<sequence>MGQDQKFTPRQWVTLFVISCVHFFSAICISLQAPFYPGEAEKKGATASEYGLVFGVFELVSFLSSPLYGKYIHIFGARCMLSLGILIMSISSILFGLLDLVMSHNWFISLSFLVRIIESLGATAALIAAFSLTAACFPDSVATTFATLEVFYGLGYIFGPTLGSLLFDIGGFQLPFIMLGIVTSVVGITIYLVLPTYVEEDNMRSNKITLWSMLRIPAVFLDSVSITAVSISIGFYAATLEPHIREFNLAPVHVGLIFIISGGTYAVIAPLVGRICDKLIDPKKCIIVGCLLIVISFSLVGPAPYLQVPKTLTFCIIGLVIHGFGLAAIMVPTFVDAIRSAVEAGFADDITTFGVLSGLWSSAFSLGAFVGPSVAGILYDLVGFSNGTLFVIAIHSTLFIVMIAFVWTRDSRRRKFIKLKLYYDEPSTSSEEELTLESESLNAKKSSCINLVAQWNHENKCAVSANGSLKNMNGYGSIIKVHNGNVSVM</sequence>
<evidence type="ECO:0000256" key="8">
    <source>
        <dbReference type="SAM" id="Phobius"/>
    </source>
</evidence>
<keyword evidence="4 8" id="KW-0812">Transmembrane</keyword>
<evidence type="ECO:0000313" key="10">
    <source>
        <dbReference type="EMBL" id="CAH0392941.1"/>
    </source>
</evidence>
<feature type="transmembrane region" description="Helical" evidence="8">
    <location>
        <begin position="12"/>
        <end position="35"/>
    </location>
</feature>
<feature type="transmembrane region" description="Helical" evidence="8">
    <location>
        <begin position="80"/>
        <end position="100"/>
    </location>
</feature>
<evidence type="ECO:0000259" key="9">
    <source>
        <dbReference type="PROSITE" id="PS50850"/>
    </source>
</evidence>
<evidence type="ECO:0000313" key="11">
    <source>
        <dbReference type="Proteomes" id="UP001152759"/>
    </source>
</evidence>
<comment type="similarity">
    <text evidence="2">Belongs to the major facilitator superfamily. Vesicular transporter family.</text>
</comment>
<dbReference type="EMBL" id="OU963868">
    <property type="protein sequence ID" value="CAH0392941.1"/>
    <property type="molecule type" value="Genomic_DNA"/>
</dbReference>
<dbReference type="InterPro" id="IPR050930">
    <property type="entry name" value="MFS_Vesicular_Transporter"/>
</dbReference>
<feature type="transmembrane region" description="Helical" evidence="8">
    <location>
        <begin position="112"/>
        <end position="138"/>
    </location>
</feature>
<name>A0A9P0AJ81_BEMTA</name>
<gene>
    <name evidence="10" type="ORF">BEMITA_LOCUS11399</name>
</gene>
<feature type="transmembrane region" description="Helical" evidence="8">
    <location>
        <begin position="250"/>
        <end position="273"/>
    </location>
</feature>
<keyword evidence="3" id="KW-0813">Transport</keyword>
<dbReference type="PANTHER" id="PTHR23506">
    <property type="entry name" value="GH10249P"/>
    <property type="match status" value="1"/>
</dbReference>
<dbReference type="InterPro" id="IPR011701">
    <property type="entry name" value="MFS"/>
</dbReference>
<evidence type="ECO:0000256" key="5">
    <source>
        <dbReference type="ARBA" id="ARBA00022775"/>
    </source>
</evidence>
<evidence type="ECO:0000256" key="3">
    <source>
        <dbReference type="ARBA" id="ARBA00022448"/>
    </source>
</evidence>
<keyword evidence="6 8" id="KW-1133">Transmembrane helix</keyword>
<feature type="transmembrane region" description="Helical" evidence="8">
    <location>
        <begin position="219"/>
        <end position="238"/>
    </location>
</feature>
<evidence type="ECO:0000256" key="7">
    <source>
        <dbReference type="ARBA" id="ARBA00023136"/>
    </source>
</evidence>
<feature type="transmembrane region" description="Helical" evidence="8">
    <location>
        <begin position="47"/>
        <end position="68"/>
    </location>
</feature>
<dbReference type="OrthoDB" id="446368at2759"/>
<dbReference type="AlphaFoldDB" id="A0A9P0AJ81"/>
<evidence type="ECO:0000256" key="4">
    <source>
        <dbReference type="ARBA" id="ARBA00022692"/>
    </source>
</evidence>
<reference evidence="10" key="1">
    <citation type="submission" date="2021-12" db="EMBL/GenBank/DDBJ databases">
        <authorList>
            <person name="King R."/>
        </authorList>
    </citation>
    <scope>NUCLEOTIDE SEQUENCE</scope>
</reference>
<dbReference type="PRINTS" id="PR01035">
    <property type="entry name" value="TCRTETA"/>
</dbReference>
<dbReference type="GO" id="GO:0016020">
    <property type="term" value="C:membrane"/>
    <property type="evidence" value="ECO:0007669"/>
    <property type="project" value="UniProtKB-SubCell"/>
</dbReference>
<feature type="transmembrane region" description="Helical" evidence="8">
    <location>
        <begin position="285"/>
        <end position="305"/>
    </location>
</feature>
<dbReference type="PROSITE" id="PS50850">
    <property type="entry name" value="MFS"/>
    <property type="match status" value="1"/>
</dbReference>
<evidence type="ECO:0000256" key="2">
    <source>
        <dbReference type="ARBA" id="ARBA00006829"/>
    </source>
</evidence>
<feature type="domain" description="Major facilitator superfamily (MFS) profile" evidence="9">
    <location>
        <begin position="14"/>
        <end position="412"/>
    </location>
</feature>
<dbReference type="InterPro" id="IPR036259">
    <property type="entry name" value="MFS_trans_sf"/>
</dbReference>
<comment type="subcellular location">
    <subcellularLocation>
        <location evidence="1">Membrane</location>
        <topology evidence="1">Multi-pass membrane protein</topology>
    </subcellularLocation>
</comment>
<keyword evidence="5" id="KW-0532">Neurotransmitter transport</keyword>
<organism evidence="10 11">
    <name type="scientific">Bemisia tabaci</name>
    <name type="common">Sweetpotato whitefly</name>
    <name type="synonym">Aleurodes tabaci</name>
    <dbReference type="NCBI Taxonomy" id="7038"/>
    <lineage>
        <taxon>Eukaryota</taxon>
        <taxon>Metazoa</taxon>
        <taxon>Ecdysozoa</taxon>
        <taxon>Arthropoda</taxon>
        <taxon>Hexapoda</taxon>
        <taxon>Insecta</taxon>
        <taxon>Pterygota</taxon>
        <taxon>Neoptera</taxon>
        <taxon>Paraneoptera</taxon>
        <taxon>Hemiptera</taxon>
        <taxon>Sternorrhyncha</taxon>
        <taxon>Aleyrodoidea</taxon>
        <taxon>Aleyrodidae</taxon>
        <taxon>Aleyrodinae</taxon>
        <taxon>Bemisia</taxon>
    </lineage>
</organism>
<dbReference type="InterPro" id="IPR001958">
    <property type="entry name" value="Tet-R_TetA/multi-R_MdtG-like"/>
</dbReference>
<evidence type="ECO:0000256" key="1">
    <source>
        <dbReference type="ARBA" id="ARBA00004141"/>
    </source>
</evidence>
<dbReference type="KEGG" id="btab:109035323"/>
<dbReference type="Gene3D" id="1.20.1250.20">
    <property type="entry name" value="MFS general substrate transporter like domains"/>
    <property type="match status" value="2"/>
</dbReference>